<dbReference type="Proteomes" id="UP000198341">
    <property type="component" value="Chromosome 3"/>
</dbReference>
<keyword evidence="5" id="KW-1185">Reference proteome</keyword>
<protein>
    <recommendedName>
        <fullName evidence="2">Peptidyl-prolyl cis-trans isomerase</fullName>
        <ecNumber evidence="2">5.2.1.8</ecNumber>
    </recommendedName>
</protein>
<feature type="domain" description="PpiC" evidence="3">
    <location>
        <begin position="153"/>
        <end position="248"/>
    </location>
</feature>
<dbReference type="InterPro" id="IPR052204">
    <property type="entry name" value="PpiC/parvulin_rotamase"/>
</dbReference>
<dbReference type="AlphaFoldDB" id="K8ECD1"/>
<proteinExistence type="predicted"/>
<dbReference type="EC" id="5.2.1.8" evidence="2"/>
<evidence type="ECO:0000313" key="5">
    <source>
        <dbReference type="Proteomes" id="UP000198341"/>
    </source>
</evidence>
<dbReference type="GO" id="GO:0003755">
    <property type="term" value="F:peptidyl-prolyl cis-trans isomerase activity"/>
    <property type="evidence" value="ECO:0007669"/>
    <property type="project" value="UniProtKB-UniRule"/>
</dbReference>
<dbReference type="PANTHER" id="PTHR43629">
    <property type="entry name" value="PEPTIDYL-PROLYL CIS-TRANS ISOMERASE"/>
    <property type="match status" value="1"/>
</dbReference>
<evidence type="ECO:0000256" key="1">
    <source>
        <dbReference type="PROSITE-ProRule" id="PRU00278"/>
    </source>
</evidence>
<dbReference type="OrthoDB" id="1911748at2759"/>
<dbReference type="Pfam" id="PF00639">
    <property type="entry name" value="Rotamase"/>
    <property type="match status" value="1"/>
</dbReference>
<keyword evidence="1 2" id="KW-0697">Rotamase</keyword>
<sequence length="254" mass="26788">MSTSSGLVLLSSHTQTTTTSAQKQRKKIISSIFKAKKNTNNHAWRRRVGPVFAFAKESSVEVEYAPASSSTSTSSSFSSSSLKNAGVKIGSLAASFITCLDAHAATAQSSNPEMIAEVAEAASALATYSVIGLTVAAIGVSLFKSFGSFVLPGPRASASHILVADESLAVSLKERLLEGPQSTLLDRFAKEASAYSTCPSKSKGGDLGEFKPGQMVKEFDTVVFEAPLMELQGPVKTQFGYHLILVTDRNEPSA</sequence>
<dbReference type="GeneID" id="19016961"/>
<dbReference type="InterPro" id="IPR000297">
    <property type="entry name" value="PPIase_PpiC"/>
</dbReference>
<evidence type="ECO:0000256" key="2">
    <source>
        <dbReference type="RuleBase" id="RU363014"/>
    </source>
</evidence>
<dbReference type="EMBL" id="FO082276">
    <property type="protein sequence ID" value="CCO15662.1"/>
    <property type="molecule type" value="Genomic_DNA"/>
</dbReference>
<dbReference type="RefSeq" id="XP_007514225.1">
    <property type="nucleotide sequence ID" value="XM_007514163.1"/>
</dbReference>
<dbReference type="PROSITE" id="PS50198">
    <property type="entry name" value="PPIC_PPIASE_2"/>
    <property type="match status" value="1"/>
</dbReference>
<gene>
    <name evidence="4" type="ORF">Bathy03g04240</name>
</gene>
<dbReference type="PANTHER" id="PTHR43629:SF2">
    <property type="entry name" value="RHODANESE-LIKE_PPIC DOMAIN-CONTAINING PROTEIN 12, CHLOROPLASTIC"/>
    <property type="match status" value="1"/>
</dbReference>
<dbReference type="eggNOG" id="KOG2017">
    <property type="taxonomic scope" value="Eukaryota"/>
</dbReference>
<evidence type="ECO:0000313" key="4">
    <source>
        <dbReference type="EMBL" id="CCO15662.1"/>
    </source>
</evidence>
<keyword evidence="1 2" id="KW-0413">Isomerase</keyword>
<comment type="catalytic activity">
    <reaction evidence="2">
        <text>[protein]-peptidylproline (omega=180) = [protein]-peptidylproline (omega=0)</text>
        <dbReference type="Rhea" id="RHEA:16237"/>
        <dbReference type="Rhea" id="RHEA-COMP:10747"/>
        <dbReference type="Rhea" id="RHEA-COMP:10748"/>
        <dbReference type="ChEBI" id="CHEBI:83833"/>
        <dbReference type="ChEBI" id="CHEBI:83834"/>
        <dbReference type="EC" id="5.2.1.8"/>
    </reaction>
</comment>
<dbReference type="SUPFAM" id="SSF54534">
    <property type="entry name" value="FKBP-like"/>
    <property type="match status" value="1"/>
</dbReference>
<dbReference type="InterPro" id="IPR046357">
    <property type="entry name" value="PPIase_dom_sf"/>
</dbReference>
<organism evidence="4 5">
    <name type="scientific">Bathycoccus prasinos</name>
    <dbReference type="NCBI Taxonomy" id="41875"/>
    <lineage>
        <taxon>Eukaryota</taxon>
        <taxon>Viridiplantae</taxon>
        <taxon>Chlorophyta</taxon>
        <taxon>Mamiellophyceae</taxon>
        <taxon>Mamiellales</taxon>
        <taxon>Bathycoccaceae</taxon>
        <taxon>Bathycoccus</taxon>
    </lineage>
</organism>
<name>K8ECD1_9CHLO</name>
<accession>K8ECD1</accession>
<evidence type="ECO:0000259" key="3">
    <source>
        <dbReference type="PROSITE" id="PS50198"/>
    </source>
</evidence>
<dbReference type="KEGG" id="bpg:Bathy03g04240"/>
<dbReference type="Gene3D" id="3.10.50.40">
    <property type="match status" value="1"/>
</dbReference>
<reference evidence="4 5" key="1">
    <citation type="submission" date="2011-10" db="EMBL/GenBank/DDBJ databases">
        <authorList>
            <person name="Genoscope - CEA"/>
        </authorList>
    </citation>
    <scope>NUCLEOTIDE SEQUENCE [LARGE SCALE GENOMIC DNA]</scope>
    <source>
        <strain evidence="4 5">RCC 1105</strain>
    </source>
</reference>
<dbReference type="STRING" id="41875.K8ECD1"/>